<keyword evidence="3" id="KW-1185">Reference proteome</keyword>
<reference evidence="2 3" key="1">
    <citation type="submission" date="2019-03" db="EMBL/GenBank/DDBJ databases">
        <title>Genomic Encyclopedia of Type Strains, Phase IV (KMG-IV): sequencing the most valuable type-strain genomes for metagenomic binning, comparative biology and taxonomic classification.</title>
        <authorList>
            <person name="Goeker M."/>
        </authorList>
    </citation>
    <scope>NUCLEOTIDE SEQUENCE [LARGE SCALE GENOMIC DNA]</scope>
    <source>
        <strain evidence="2 3">DSM 45934</strain>
    </source>
</reference>
<dbReference type="Proteomes" id="UP000295680">
    <property type="component" value="Unassembled WGS sequence"/>
</dbReference>
<gene>
    <name evidence="2" type="ORF">EV192_1168</name>
</gene>
<organism evidence="2 3">
    <name type="scientific">Actinocrispum wychmicini</name>
    <dbReference type="NCBI Taxonomy" id="1213861"/>
    <lineage>
        <taxon>Bacteria</taxon>
        <taxon>Bacillati</taxon>
        <taxon>Actinomycetota</taxon>
        <taxon>Actinomycetes</taxon>
        <taxon>Pseudonocardiales</taxon>
        <taxon>Pseudonocardiaceae</taxon>
        <taxon>Actinocrispum</taxon>
    </lineage>
</organism>
<dbReference type="AlphaFoldDB" id="A0A4R2IU94"/>
<dbReference type="RefSeq" id="WP_132125377.1">
    <property type="nucleotide sequence ID" value="NZ_SLWS01000016.1"/>
</dbReference>
<evidence type="ECO:0000256" key="1">
    <source>
        <dbReference type="SAM" id="Phobius"/>
    </source>
</evidence>
<evidence type="ECO:0000313" key="2">
    <source>
        <dbReference type="EMBL" id="TCO47956.1"/>
    </source>
</evidence>
<dbReference type="OrthoDB" id="5181866at2"/>
<proteinExistence type="predicted"/>
<name>A0A4R2IU94_9PSEU</name>
<feature type="transmembrane region" description="Helical" evidence="1">
    <location>
        <begin position="12"/>
        <end position="34"/>
    </location>
</feature>
<dbReference type="EMBL" id="SLWS01000016">
    <property type="protein sequence ID" value="TCO47956.1"/>
    <property type="molecule type" value="Genomic_DNA"/>
</dbReference>
<keyword evidence="1" id="KW-1133">Transmembrane helix</keyword>
<keyword evidence="1" id="KW-0472">Membrane</keyword>
<evidence type="ECO:0000313" key="3">
    <source>
        <dbReference type="Proteomes" id="UP000295680"/>
    </source>
</evidence>
<comment type="caution">
    <text evidence="2">The sequence shown here is derived from an EMBL/GenBank/DDBJ whole genome shotgun (WGS) entry which is preliminary data.</text>
</comment>
<keyword evidence="1" id="KW-0812">Transmembrane</keyword>
<sequence>MQQITVERPPRLWPALLAITVVTAAAALGGRYLYQQHADTTVITSIVAGGPSGSATPSTPVPPPGSLLVQGSQDAVAHPQYEPVQKMTQDYFDAINGRDYSKFRGVITKARADLLPKAKFDHDFRSSADGSILIYRIDAAPDAKLRVLIGFTSTQDVADAPPELPVPCITWHVVWPLVRDGAKWRIDSGPELSSPQHDACAPA</sequence>
<accession>A0A4R2IU94</accession>
<protein>
    <submittedName>
        <fullName evidence="2">Uncharacterized protein</fullName>
    </submittedName>
</protein>